<dbReference type="EMBL" id="CP002959">
    <property type="protein sequence ID" value="AFM12925.1"/>
    <property type="molecule type" value="Genomic_DNA"/>
</dbReference>
<evidence type="ECO:0000313" key="3">
    <source>
        <dbReference type="EMBL" id="AFM12925.1"/>
    </source>
</evidence>
<dbReference type="STRING" id="869212.Turpa_2280"/>
<organism evidence="3 4">
    <name type="scientific">Turneriella parva (strain ATCC BAA-1111 / DSM 21527 / NCTC 11395 / H)</name>
    <name type="common">Leptospira parva</name>
    <dbReference type="NCBI Taxonomy" id="869212"/>
    <lineage>
        <taxon>Bacteria</taxon>
        <taxon>Pseudomonadati</taxon>
        <taxon>Spirochaetota</taxon>
        <taxon>Spirochaetia</taxon>
        <taxon>Leptospirales</taxon>
        <taxon>Leptospiraceae</taxon>
        <taxon>Turneriella</taxon>
    </lineage>
</organism>
<dbReference type="SUPFAM" id="SSF54909">
    <property type="entry name" value="Dimeric alpha+beta barrel"/>
    <property type="match status" value="1"/>
</dbReference>
<protein>
    <submittedName>
        <fullName evidence="3">YCII-related protein</fullName>
    </submittedName>
</protein>
<dbReference type="Proteomes" id="UP000006048">
    <property type="component" value="Chromosome"/>
</dbReference>
<evidence type="ECO:0000256" key="1">
    <source>
        <dbReference type="ARBA" id="ARBA00007689"/>
    </source>
</evidence>
<feature type="domain" description="YCII-related" evidence="2">
    <location>
        <begin position="1"/>
        <end position="114"/>
    </location>
</feature>
<name>I4B6L8_TURPD</name>
<dbReference type="RefSeq" id="WP_014803431.1">
    <property type="nucleotide sequence ID" value="NC_018020.1"/>
</dbReference>
<dbReference type="OrthoDB" id="9807535at2"/>
<evidence type="ECO:0000313" key="4">
    <source>
        <dbReference type="Proteomes" id="UP000006048"/>
    </source>
</evidence>
<proteinExistence type="inferred from homology"/>
<dbReference type="PANTHER" id="PTHR35174:SF3">
    <property type="entry name" value="BLL7171 PROTEIN"/>
    <property type="match status" value="1"/>
</dbReference>
<dbReference type="Gene3D" id="3.30.70.1060">
    <property type="entry name" value="Dimeric alpha+beta barrel"/>
    <property type="match status" value="1"/>
</dbReference>
<keyword evidence="4" id="KW-1185">Reference proteome</keyword>
<accession>I4B6L8</accession>
<evidence type="ECO:0000259" key="2">
    <source>
        <dbReference type="Pfam" id="PF03795"/>
    </source>
</evidence>
<dbReference type="InterPro" id="IPR011008">
    <property type="entry name" value="Dimeric_a/b-barrel"/>
</dbReference>
<gene>
    <name evidence="3" type="ordered locus">Turpa_2280</name>
</gene>
<dbReference type="Pfam" id="PF03795">
    <property type="entry name" value="YCII"/>
    <property type="match status" value="1"/>
</dbReference>
<dbReference type="PANTHER" id="PTHR35174">
    <property type="entry name" value="BLL7171 PROTEIN-RELATED"/>
    <property type="match status" value="1"/>
</dbReference>
<sequence length="118" mass="12994">MQYMLMMYETNKELQRRNTAEAGQYWGAWSAYVEALNAAKIIVNGDGLQPPETATTLRIQNGKRHVQDGPFADAKEQLGGYFIIEVENLDQALEWASRAPCAAAGGVEVRPVLPPMPG</sequence>
<dbReference type="HOGENOM" id="CLU_130902_2_2_12"/>
<reference evidence="3 4" key="1">
    <citation type="submission" date="2012-06" db="EMBL/GenBank/DDBJ databases">
        <title>The complete chromosome of genome of Turneriella parva DSM 21527.</title>
        <authorList>
            <consortium name="US DOE Joint Genome Institute (JGI-PGF)"/>
            <person name="Lucas S."/>
            <person name="Han J."/>
            <person name="Lapidus A."/>
            <person name="Bruce D."/>
            <person name="Goodwin L."/>
            <person name="Pitluck S."/>
            <person name="Peters L."/>
            <person name="Kyrpides N."/>
            <person name="Mavromatis K."/>
            <person name="Ivanova N."/>
            <person name="Mikhailova N."/>
            <person name="Chertkov O."/>
            <person name="Detter J.C."/>
            <person name="Tapia R."/>
            <person name="Han C."/>
            <person name="Land M."/>
            <person name="Hauser L."/>
            <person name="Markowitz V."/>
            <person name="Cheng J.-F."/>
            <person name="Hugenholtz P."/>
            <person name="Woyke T."/>
            <person name="Wu D."/>
            <person name="Gronow S."/>
            <person name="Wellnitz S."/>
            <person name="Brambilla E."/>
            <person name="Klenk H.-P."/>
            <person name="Eisen J.A."/>
        </authorList>
    </citation>
    <scope>NUCLEOTIDE SEQUENCE [LARGE SCALE GENOMIC DNA]</scope>
    <source>
        <strain evidence="4">ATCC BAA-1111 / DSM 21527 / NCTC 11395 / H</strain>
    </source>
</reference>
<dbReference type="KEGG" id="tpx:Turpa_2280"/>
<dbReference type="InterPro" id="IPR005545">
    <property type="entry name" value="YCII"/>
</dbReference>
<dbReference type="PATRIC" id="fig|869212.3.peg.2293"/>
<dbReference type="AlphaFoldDB" id="I4B6L8"/>
<comment type="similarity">
    <text evidence="1">Belongs to the YciI family.</text>
</comment>